<keyword evidence="6" id="KW-1185">Reference proteome</keyword>
<dbReference type="GO" id="GO:0006354">
    <property type="term" value="P:DNA-templated transcription elongation"/>
    <property type="evidence" value="ECO:0007669"/>
    <property type="project" value="InterPro"/>
</dbReference>
<keyword evidence="3" id="KW-0804">Transcription</keyword>
<dbReference type="EMBL" id="FNVQ01000002">
    <property type="protein sequence ID" value="SEG57576.1"/>
    <property type="molecule type" value="Genomic_DNA"/>
</dbReference>
<dbReference type="GO" id="GO:0031564">
    <property type="term" value="P:transcription antitermination"/>
    <property type="evidence" value="ECO:0007669"/>
    <property type="project" value="UniProtKB-KW"/>
</dbReference>
<dbReference type="InterPro" id="IPR036735">
    <property type="entry name" value="NGN_dom_sf"/>
</dbReference>
<gene>
    <name evidence="5" type="ORF">SAMN05444390_102497</name>
</gene>
<dbReference type="NCBIfam" id="TIGR01955">
    <property type="entry name" value="RfaH"/>
    <property type="match status" value="1"/>
</dbReference>
<dbReference type="AlphaFoldDB" id="A0A1H6BBL1"/>
<dbReference type="PANTHER" id="PTHR30265:SF7">
    <property type="entry name" value="TRANSCRIPTION ANTITERMINATION PROTEIN RFAH"/>
    <property type="match status" value="1"/>
</dbReference>
<evidence type="ECO:0000313" key="5">
    <source>
        <dbReference type="EMBL" id="SEG57576.1"/>
    </source>
</evidence>
<accession>A0A1H6BBL1</accession>
<dbReference type="Gene3D" id="3.30.70.940">
    <property type="entry name" value="NusG, N-terminal domain"/>
    <property type="match status" value="1"/>
</dbReference>
<dbReference type="InterPro" id="IPR043425">
    <property type="entry name" value="NusG-like"/>
</dbReference>
<evidence type="ECO:0000259" key="4">
    <source>
        <dbReference type="SMART" id="SM00738"/>
    </source>
</evidence>
<dbReference type="OrthoDB" id="9790639at2"/>
<dbReference type="PANTHER" id="PTHR30265">
    <property type="entry name" value="RHO-INTERACTING TRANSCRIPTION TERMINATION FACTOR NUSG"/>
    <property type="match status" value="1"/>
</dbReference>
<dbReference type="SMART" id="SM00738">
    <property type="entry name" value="NGN"/>
    <property type="match status" value="1"/>
</dbReference>
<reference evidence="5 6" key="1">
    <citation type="submission" date="2016-10" db="EMBL/GenBank/DDBJ databases">
        <authorList>
            <person name="de Groot N.N."/>
        </authorList>
    </citation>
    <scope>NUCLEOTIDE SEQUENCE [LARGE SCALE GENOMIC DNA]</scope>
    <source>
        <strain evidence="5 6">DSM 22012</strain>
    </source>
</reference>
<feature type="domain" description="NusG-like N-terminal" evidence="4">
    <location>
        <begin position="3"/>
        <end position="102"/>
    </location>
</feature>
<keyword evidence="1" id="KW-0889">Transcription antitermination</keyword>
<dbReference type="SUPFAM" id="SSF82679">
    <property type="entry name" value="N-utilization substance G protein NusG, N-terminal domain"/>
    <property type="match status" value="1"/>
</dbReference>
<dbReference type="Pfam" id="PF02357">
    <property type="entry name" value="NusG"/>
    <property type="match status" value="1"/>
</dbReference>
<sequence length="163" mass="18596">MSGYNWYVVQAKPGQTARAQQELENQGFDLFVPWISIEKIKRGKRVTEEEPLFPGYLFIWLSEMDSNWRPIRSTRGVARVITFGNKPAVVPGAVIEALRSKLRSDKEPEQVLKSQQKIEIAEGPFKGLNAVFVQYDGEQRAFVLLELLGKWQRLSMDLGSIRG</sequence>
<dbReference type="InterPro" id="IPR010215">
    <property type="entry name" value="Transcription_antiterm_RfaH"/>
</dbReference>
<protein>
    <submittedName>
        <fullName evidence="5">Transcriptional antiterminator RfaH</fullName>
    </submittedName>
</protein>
<keyword evidence="2" id="KW-0805">Transcription regulation</keyword>
<evidence type="ECO:0000256" key="3">
    <source>
        <dbReference type="ARBA" id="ARBA00023163"/>
    </source>
</evidence>
<name>A0A1H6BBL1_9GAMM</name>
<dbReference type="CDD" id="cd09892">
    <property type="entry name" value="NGN_SP_RfaH"/>
    <property type="match status" value="1"/>
</dbReference>
<proteinExistence type="predicted"/>
<evidence type="ECO:0000256" key="1">
    <source>
        <dbReference type="ARBA" id="ARBA00022814"/>
    </source>
</evidence>
<dbReference type="RefSeq" id="WP_104003611.1">
    <property type="nucleotide sequence ID" value="NZ_FNVQ01000002.1"/>
</dbReference>
<organism evidence="5 6">
    <name type="scientific">Marinobacterium lutimaris</name>
    <dbReference type="NCBI Taxonomy" id="568106"/>
    <lineage>
        <taxon>Bacteria</taxon>
        <taxon>Pseudomonadati</taxon>
        <taxon>Pseudomonadota</taxon>
        <taxon>Gammaproteobacteria</taxon>
        <taxon>Oceanospirillales</taxon>
        <taxon>Oceanospirillaceae</taxon>
        <taxon>Marinobacterium</taxon>
    </lineage>
</organism>
<dbReference type="Proteomes" id="UP000236745">
    <property type="component" value="Unassembled WGS sequence"/>
</dbReference>
<evidence type="ECO:0000256" key="2">
    <source>
        <dbReference type="ARBA" id="ARBA00023015"/>
    </source>
</evidence>
<dbReference type="InterPro" id="IPR006645">
    <property type="entry name" value="NGN-like_dom"/>
</dbReference>
<dbReference type="NCBIfam" id="NF006534">
    <property type="entry name" value="PRK09014.1"/>
    <property type="match status" value="1"/>
</dbReference>
<evidence type="ECO:0000313" key="6">
    <source>
        <dbReference type="Proteomes" id="UP000236745"/>
    </source>
</evidence>
<dbReference type="GO" id="GO:0005829">
    <property type="term" value="C:cytosol"/>
    <property type="evidence" value="ECO:0007669"/>
    <property type="project" value="TreeGrafter"/>
</dbReference>